<dbReference type="EMBL" id="CP070499">
    <property type="protein sequence ID" value="QSB14008.1"/>
    <property type="molecule type" value="Genomic_DNA"/>
</dbReference>
<gene>
    <name evidence="3" type="ORF">JQS43_21085</name>
</gene>
<evidence type="ECO:0000256" key="1">
    <source>
        <dbReference type="SAM" id="MobiDB-lite"/>
    </source>
</evidence>
<feature type="compositionally biased region" description="Basic and acidic residues" evidence="1">
    <location>
        <begin position="254"/>
        <end position="272"/>
    </location>
</feature>
<feature type="compositionally biased region" description="Low complexity" evidence="1">
    <location>
        <begin position="48"/>
        <end position="60"/>
    </location>
</feature>
<keyword evidence="4" id="KW-1185">Reference proteome</keyword>
<keyword evidence="2" id="KW-0812">Transmembrane</keyword>
<evidence type="ECO:0008006" key="5">
    <source>
        <dbReference type="Google" id="ProtNLM"/>
    </source>
</evidence>
<feature type="region of interest" description="Disordered" evidence="1">
    <location>
        <begin position="253"/>
        <end position="274"/>
    </location>
</feature>
<protein>
    <recommendedName>
        <fullName evidence="5">Heavy-metal-associated domain-containing protein</fullName>
    </recommendedName>
</protein>
<evidence type="ECO:0000256" key="2">
    <source>
        <dbReference type="SAM" id="Phobius"/>
    </source>
</evidence>
<dbReference type="RefSeq" id="WP_239676124.1">
    <property type="nucleotide sequence ID" value="NZ_CP070499.1"/>
</dbReference>
<feature type="transmembrane region" description="Helical" evidence="2">
    <location>
        <begin position="7"/>
        <end position="29"/>
    </location>
</feature>
<keyword evidence="2" id="KW-1133">Transmembrane helix</keyword>
<dbReference type="AlphaFoldDB" id="A0A895YJP6"/>
<name>A0A895YJP6_9ACTN</name>
<feature type="region of interest" description="Disordered" evidence="1">
    <location>
        <begin position="41"/>
        <end position="60"/>
    </location>
</feature>
<keyword evidence="2" id="KW-0472">Membrane</keyword>
<accession>A0A895YJP6</accession>
<dbReference type="Proteomes" id="UP000662857">
    <property type="component" value="Chromosome"/>
</dbReference>
<sequence length="310" mass="32386">MRVLTRLGWYGGLLAAVFAVAFITAGAVVPAETVRDWTAETDDHHAPGADQSAAAHPPAATATAGGGLGLAMAHDGYRLAELTAPVATDQDGALSLTVLGPDDQPVTDFETAHEQELHLIVVRQDGAHFQHVHPARDAAGEWHIPWRWEAAGAYRVFADFVPAATGENLTLSSTLQVAGEVTPDPAAGEAATDTVGGFEIDLDGALTAGGPATLTATVTRDGAPVTDLEPYLGAYGHLVALRQGDLGYLHVHPHHDDHTAAGGHTSDHDHTGGPEIVFEATAPTPGRYLLYLDFQVDGEVHTAHFVVDAP</sequence>
<dbReference type="KEGG" id="nhy:JQS43_21085"/>
<evidence type="ECO:0000313" key="3">
    <source>
        <dbReference type="EMBL" id="QSB14008.1"/>
    </source>
</evidence>
<organism evidence="3 4">
    <name type="scientific">Natronosporangium hydrolyticum</name>
    <dbReference type="NCBI Taxonomy" id="2811111"/>
    <lineage>
        <taxon>Bacteria</taxon>
        <taxon>Bacillati</taxon>
        <taxon>Actinomycetota</taxon>
        <taxon>Actinomycetes</taxon>
        <taxon>Micromonosporales</taxon>
        <taxon>Micromonosporaceae</taxon>
        <taxon>Natronosporangium</taxon>
    </lineage>
</organism>
<evidence type="ECO:0000313" key="4">
    <source>
        <dbReference type="Proteomes" id="UP000662857"/>
    </source>
</evidence>
<proteinExistence type="predicted"/>
<reference evidence="3" key="1">
    <citation type="submission" date="2021-02" db="EMBL/GenBank/DDBJ databases">
        <title>Natrosporangium hydrolyticum gen. nov., sp. nov, a haloalkaliphilic actinobacterium from a soda solonchak soil.</title>
        <authorList>
            <person name="Sorokin D.Y."/>
            <person name="Khijniak T.V."/>
            <person name="Zakharycheva A.P."/>
            <person name="Boueva O.V."/>
            <person name="Ariskina E.V."/>
            <person name="Hahnke R.L."/>
            <person name="Bunk B."/>
            <person name="Sproer C."/>
            <person name="Schumann P."/>
            <person name="Evtushenko L.I."/>
            <person name="Kublanov I.V."/>
        </authorList>
    </citation>
    <scope>NUCLEOTIDE SEQUENCE</scope>
    <source>
        <strain evidence="3">DSM 106523</strain>
    </source>
</reference>